<name>A0A845I5L6_9BURK</name>
<keyword evidence="3" id="KW-1185">Reference proteome</keyword>
<feature type="signal peptide" evidence="1">
    <location>
        <begin position="1"/>
        <end position="17"/>
    </location>
</feature>
<evidence type="ECO:0000256" key="1">
    <source>
        <dbReference type="SAM" id="SignalP"/>
    </source>
</evidence>
<dbReference type="AlphaFoldDB" id="A0A845I5L6"/>
<evidence type="ECO:0000313" key="3">
    <source>
        <dbReference type="Proteomes" id="UP000444316"/>
    </source>
</evidence>
<evidence type="ECO:0008006" key="4">
    <source>
        <dbReference type="Google" id="ProtNLM"/>
    </source>
</evidence>
<reference evidence="2" key="1">
    <citation type="submission" date="2019-12" db="EMBL/GenBank/DDBJ databases">
        <title>Novel species isolated from a subtropical stream in China.</title>
        <authorList>
            <person name="Lu H."/>
        </authorList>
    </citation>
    <scope>NUCLEOTIDE SEQUENCE [LARGE SCALE GENOMIC DNA]</scope>
    <source>
        <strain evidence="2">FT93W</strain>
    </source>
</reference>
<keyword evidence="1" id="KW-0732">Signal</keyword>
<comment type="caution">
    <text evidence="2">The sequence shown here is derived from an EMBL/GenBank/DDBJ whole genome shotgun (WGS) entry which is preliminary data.</text>
</comment>
<gene>
    <name evidence="2" type="ORF">GTP23_17985</name>
</gene>
<accession>A0A845I5L6</accession>
<sequence length="161" mass="17942">MRKLLPILLLAATGAQAAPAAPLQPMAFLAGHCWKGTFADGKTTDEHCFQWQYEGHVLRDVHTVRAAGRPDYVGETLYYFDSASAQVAFLYVENGGGYSRGTMLATKDGLEFPETDYVAAGKALRYRVRWTPSSADGYEAHSEMLLKGQWTTQFRLQMKKQ</sequence>
<organism evidence="2 3">
    <name type="scientific">Duganella fentianensis</name>
    <dbReference type="NCBI Taxonomy" id="2692177"/>
    <lineage>
        <taxon>Bacteria</taxon>
        <taxon>Pseudomonadati</taxon>
        <taxon>Pseudomonadota</taxon>
        <taxon>Betaproteobacteria</taxon>
        <taxon>Burkholderiales</taxon>
        <taxon>Oxalobacteraceae</taxon>
        <taxon>Telluria group</taxon>
        <taxon>Duganella</taxon>
    </lineage>
</organism>
<evidence type="ECO:0000313" key="2">
    <source>
        <dbReference type="EMBL" id="MYN46936.1"/>
    </source>
</evidence>
<dbReference type="Proteomes" id="UP000444316">
    <property type="component" value="Unassembled WGS sequence"/>
</dbReference>
<protein>
    <recommendedName>
        <fullName evidence="4">DUF1579 domain-containing protein</fullName>
    </recommendedName>
</protein>
<proteinExistence type="predicted"/>
<dbReference type="RefSeq" id="WP_161036387.1">
    <property type="nucleotide sequence ID" value="NZ_WWCL01000004.1"/>
</dbReference>
<feature type="chain" id="PRO_5032510805" description="DUF1579 domain-containing protein" evidence="1">
    <location>
        <begin position="18"/>
        <end position="161"/>
    </location>
</feature>
<dbReference type="EMBL" id="WWCL01000004">
    <property type="protein sequence ID" value="MYN46936.1"/>
    <property type="molecule type" value="Genomic_DNA"/>
</dbReference>